<keyword evidence="4 12" id="KW-0716">Sensory transduction</keyword>
<feature type="transmembrane region" description="Helical" evidence="13">
    <location>
        <begin position="91"/>
        <end position="109"/>
    </location>
</feature>
<evidence type="ECO:0000256" key="11">
    <source>
        <dbReference type="RuleBase" id="RU004423"/>
    </source>
</evidence>
<evidence type="ECO:0000256" key="13">
    <source>
        <dbReference type="SAM" id="Phobius"/>
    </source>
</evidence>
<evidence type="ECO:0000256" key="6">
    <source>
        <dbReference type="ARBA" id="ARBA00022989"/>
    </source>
</evidence>
<evidence type="ECO:0000256" key="2">
    <source>
        <dbReference type="ARBA" id="ARBA00007376"/>
    </source>
</evidence>
<dbReference type="AlphaFoldDB" id="A0AAV3A603"/>
<keyword evidence="10 12" id="KW-0807">Transducer</keyword>
<keyword evidence="8 12" id="KW-0472">Membrane</keyword>
<dbReference type="SUPFAM" id="SSF81321">
    <property type="entry name" value="Family A G protein-coupled receptor-like"/>
    <property type="match status" value="1"/>
</dbReference>
<feature type="transmembrane region" description="Helical" evidence="13">
    <location>
        <begin position="185"/>
        <end position="213"/>
    </location>
</feature>
<dbReference type="PANTHER" id="PTHR11394">
    <property type="entry name" value="TASTE RECEPTOR TYPE 2"/>
    <property type="match status" value="1"/>
</dbReference>
<dbReference type="Proteomes" id="UP001181693">
    <property type="component" value="Unassembled WGS sequence"/>
</dbReference>
<organism evidence="15 16">
    <name type="scientific">Pyxicephalus adspersus</name>
    <name type="common">African bullfrog</name>
    <dbReference type="NCBI Taxonomy" id="30357"/>
    <lineage>
        <taxon>Eukaryota</taxon>
        <taxon>Metazoa</taxon>
        <taxon>Chordata</taxon>
        <taxon>Craniata</taxon>
        <taxon>Vertebrata</taxon>
        <taxon>Euteleostomi</taxon>
        <taxon>Amphibia</taxon>
        <taxon>Batrachia</taxon>
        <taxon>Anura</taxon>
        <taxon>Neobatrachia</taxon>
        <taxon>Ranoidea</taxon>
        <taxon>Pyxicephalidae</taxon>
        <taxon>Pyxicephalinae</taxon>
        <taxon>Pyxicephalus</taxon>
    </lineage>
</organism>
<keyword evidence="7 12" id="KW-0297">G-protein coupled receptor</keyword>
<keyword evidence="14" id="KW-0732">Signal</keyword>
<comment type="subcellular location">
    <subcellularLocation>
        <location evidence="1 12">Membrane</location>
        <topology evidence="1 12">Multi-pass membrane protein</topology>
    </subcellularLocation>
</comment>
<comment type="caution">
    <text evidence="15">The sequence shown here is derived from an EMBL/GenBank/DDBJ whole genome shotgun (WGS) entry which is preliminary data.</text>
</comment>
<dbReference type="GO" id="GO:0033038">
    <property type="term" value="F:bitter taste receptor activity"/>
    <property type="evidence" value="ECO:0007669"/>
    <property type="project" value="InterPro"/>
</dbReference>
<evidence type="ECO:0000256" key="7">
    <source>
        <dbReference type="ARBA" id="ARBA00023040"/>
    </source>
</evidence>
<dbReference type="Pfam" id="PF05296">
    <property type="entry name" value="TAS2R"/>
    <property type="match status" value="1"/>
</dbReference>
<accession>A0AAV3A603</accession>
<feature type="transmembrane region" description="Helical" evidence="13">
    <location>
        <begin position="129"/>
        <end position="152"/>
    </location>
</feature>
<evidence type="ECO:0000256" key="4">
    <source>
        <dbReference type="ARBA" id="ARBA00022606"/>
    </source>
</evidence>
<sequence>MLTPQSLCFLFFGVLGFVLAIPPNICIVIVNLQTIRKKEKLSPFDVIFLAKAIVNILLQCLLTVQGMLFLLSPVILYTAEGYTFMNASNCFLIYFSFWLTVWLSAHYFTNITNLRYGFFIWLKRFVSNFLNQLLFLTALGIFAVSIPTKWALNIHNSIQSFENRTVGGFLASPIYRVNVLSILPAHILGCILPFFLTLLCLLLTFSFLVRHVWRVKNNDSGSTRPNLRAHVTALRTIFLLLLMFTLFFVSQLLSFSVKSKVHRPKTNSQLDFSVLISIH</sequence>
<gene>
    <name evidence="15" type="ORF">GDO54_014808</name>
</gene>
<name>A0AAV3A603_PYXAD</name>
<feature type="transmembrane region" description="Helical" evidence="13">
    <location>
        <begin position="7"/>
        <end position="32"/>
    </location>
</feature>
<keyword evidence="3 12" id="KW-0919">Taste</keyword>
<keyword evidence="9 12" id="KW-0675">Receptor</keyword>
<feature type="transmembrane region" description="Helical" evidence="13">
    <location>
        <begin position="52"/>
        <end position="79"/>
    </location>
</feature>
<feature type="signal peptide" evidence="14">
    <location>
        <begin position="1"/>
        <end position="20"/>
    </location>
</feature>
<dbReference type="InterPro" id="IPR007960">
    <property type="entry name" value="TAS2R"/>
</dbReference>
<feature type="transmembrane region" description="Helical" evidence="13">
    <location>
        <begin position="233"/>
        <end position="255"/>
    </location>
</feature>
<comment type="similarity">
    <text evidence="2 11">Belongs to the G-protein coupled receptor T2R family.</text>
</comment>
<evidence type="ECO:0000313" key="16">
    <source>
        <dbReference type="Proteomes" id="UP001181693"/>
    </source>
</evidence>
<dbReference type="GO" id="GO:0004930">
    <property type="term" value="F:G protein-coupled receptor activity"/>
    <property type="evidence" value="ECO:0007669"/>
    <property type="project" value="UniProtKB-KW"/>
</dbReference>
<evidence type="ECO:0000313" key="15">
    <source>
        <dbReference type="EMBL" id="DBA18915.1"/>
    </source>
</evidence>
<evidence type="ECO:0000256" key="8">
    <source>
        <dbReference type="ARBA" id="ARBA00023136"/>
    </source>
</evidence>
<evidence type="ECO:0000256" key="1">
    <source>
        <dbReference type="ARBA" id="ARBA00004141"/>
    </source>
</evidence>
<evidence type="ECO:0000256" key="12">
    <source>
        <dbReference type="RuleBase" id="RU004424"/>
    </source>
</evidence>
<dbReference type="Gene3D" id="1.20.1070.10">
    <property type="entry name" value="Rhodopsin 7-helix transmembrane proteins"/>
    <property type="match status" value="1"/>
</dbReference>
<evidence type="ECO:0000256" key="3">
    <source>
        <dbReference type="ARBA" id="ARBA00022480"/>
    </source>
</evidence>
<evidence type="ECO:0000256" key="5">
    <source>
        <dbReference type="ARBA" id="ARBA00022692"/>
    </source>
</evidence>
<evidence type="ECO:0000256" key="10">
    <source>
        <dbReference type="ARBA" id="ARBA00023224"/>
    </source>
</evidence>
<keyword evidence="5 12" id="KW-0812">Transmembrane</keyword>
<evidence type="ECO:0000256" key="9">
    <source>
        <dbReference type="ARBA" id="ARBA00023170"/>
    </source>
</evidence>
<dbReference type="PANTHER" id="PTHR11394:SF47">
    <property type="entry name" value="TASTE RECEPTOR TYPE 2 MEMBER 40"/>
    <property type="match status" value="1"/>
</dbReference>
<dbReference type="EMBL" id="DYDO01000008">
    <property type="protein sequence ID" value="DBA18915.1"/>
    <property type="molecule type" value="Genomic_DNA"/>
</dbReference>
<keyword evidence="16" id="KW-1185">Reference proteome</keyword>
<keyword evidence="6 13" id="KW-1133">Transmembrane helix</keyword>
<proteinExistence type="inferred from homology"/>
<protein>
    <recommendedName>
        <fullName evidence="12">Taste receptor type 2</fullName>
    </recommendedName>
</protein>
<dbReference type="GO" id="GO:0016020">
    <property type="term" value="C:membrane"/>
    <property type="evidence" value="ECO:0007669"/>
    <property type="project" value="UniProtKB-SubCell"/>
</dbReference>
<reference evidence="15" key="1">
    <citation type="thesis" date="2020" institute="ProQuest LLC" country="789 East Eisenhower Parkway, Ann Arbor, MI, USA">
        <title>Comparative Genomics and Chromosome Evolution.</title>
        <authorList>
            <person name="Mudd A.B."/>
        </authorList>
    </citation>
    <scope>NUCLEOTIDE SEQUENCE</scope>
    <source>
        <strain evidence="15">1538</strain>
        <tissue evidence="15">Blood</tissue>
    </source>
</reference>
<evidence type="ECO:0000256" key="14">
    <source>
        <dbReference type="SAM" id="SignalP"/>
    </source>
</evidence>
<feature type="chain" id="PRO_5043438867" description="Taste receptor type 2" evidence="14">
    <location>
        <begin position="21"/>
        <end position="279"/>
    </location>
</feature>